<reference evidence="2" key="1">
    <citation type="submission" date="2019-12" db="EMBL/GenBank/DDBJ databases">
        <title>An insight into the sialome of adult female Ixodes ricinus ticks feeding for 6 days.</title>
        <authorList>
            <person name="Perner J."/>
            <person name="Ribeiro J.M.C."/>
        </authorList>
    </citation>
    <scope>NUCLEOTIDE SEQUENCE</scope>
    <source>
        <strain evidence="2">Semi-engorged</strain>
        <tissue evidence="2">Salivary glands</tissue>
    </source>
</reference>
<evidence type="ECO:0000313" key="2">
    <source>
        <dbReference type="EMBL" id="MXU92015.1"/>
    </source>
</evidence>
<organism evidence="2">
    <name type="scientific">Ixodes ricinus</name>
    <name type="common">Common tick</name>
    <name type="synonym">Acarus ricinus</name>
    <dbReference type="NCBI Taxonomy" id="34613"/>
    <lineage>
        <taxon>Eukaryota</taxon>
        <taxon>Metazoa</taxon>
        <taxon>Ecdysozoa</taxon>
        <taxon>Arthropoda</taxon>
        <taxon>Chelicerata</taxon>
        <taxon>Arachnida</taxon>
        <taxon>Acari</taxon>
        <taxon>Parasitiformes</taxon>
        <taxon>Ixodida</taxon>
        <taxon>Ixodoidea</taxon>
        <taxon>Ixodidae</taxon>
        <taxon>Ixodinae</taxon>
        <taxon>Ixodes</taxon>
    </lineage>
</organism>
<sequence length="128" mass="14248">MTRQQMIILLVSCGSWCSKLVDIHAVRTAKCCFPFHLLPTSGIIACCVSSDHTFLRSLLESIQLKFYHILTTCSLVALARGSESCLSTALCHSAFPQHEQQEEEAHPLDHLIGTHVSTIVINKKKRLC</sequence>
<keyword evidence="1" id="KW-0732">Signal</keyword>
<dbReference type="EMBL" id="GIFC01009932">
    <property type="protein sequence ID" value="MXU92015.1"/>
    <property type="molecule type" value="Transcribed_RNA"/>
</dbReference>
<evidence type="ECO:0008006" key="3">
    <source>
        <dbReference type="Google" id="ProtNLM"/>
    </source>
</evidence>
<feature type="chain" id="PRO_5025364789" description="Secreted protein" evidence="1">
    <location>
        <begin position="18"/>
        <end position="128"/>
    </location>
</feature>
<evidence type="ECO:0000256" key="1">
    <source>
        <dbReference type="SAM" id="SignalP"/>
    </source>
</evidence>
<protein>
    <recommendedName>
        <fullName evidence="3">Secreted protein</fullName>
    </recommendedName>
</protein>
<name>A0A6B0UQH6_IXORI</name>
<dbReference type="AlphaFoldDB" id="A0A6B0UQH6"/>
<proteinExistence type="predicted"/>
<feature type="signal peptide" evidence="1">
    <location>
        <begin position="1"/>
        <end position="17"/>
    </location>
</feature>
<accession>A0A6B0UQH6</accession>